<keyword evidence="1" id="KW-0812">Transmembrane</keyword>
<protein>
    <recommendedName>
        <fullName evidence="3">TIR domain-containing protein</fullName>
    </recommendedName>
</protein>
<sequence>MIYNALILCSTRRSDSNIIDMVENIFSSQGFETISIGSNPYVKIELNYLEEILGTSNVIVIIITNSYNLDIINRVLKKNYTIFNIKKKPVMVFCEPFLYNELKGKGSHPFILNHLNTYPIDELTENIEIYVKEFKNAVDSREFVKDMGKIGLIFGGIGIGVGLLFSLFKGEDENED</sequence>
<evidence type="ECO:0008006" key="3">
    <source>
        <dbReference type="Google" id="ProtNLM"/>
    </source>
</evidence>
<reference evidence="2" key="1">
    <citation type="journal article" date="2015" name="Nature">
        <title>Complex archaea that bridge the gap between prokaryotes and eukaryotes.</title>
        <authorList>
            <person name="Spang A."/>
            <person name="Saw J.H."/>
            <person name="Jorgensen S.L."/>
            <person name="Zaremba-Niedzwiedzka K."/>
            <person name="Martijn J."/>
            <person name="Lind A.E."/>
            <person name="van Eijk R."/>
            <person name="Schleper C."/>
            <person name="Guy L."/>
            <person name="Ettema T.J."/>
        </authorList>
    </citation>
    <scope>NUCLEOTIDE SEQUENCE</scope>
</reference>
<dbReference type="AlphaFoldDB" id="A0A0F9CBC6"/>
<keyword evidence="1" id="KW-0472">Membrane</keyword>
<keyword evidence="1" id="KW-1133">Transmembrane helix</keyword>
<accession>A0A0F9CBC6</accession>
<name>A0A0F9CBC6_9ZZZZ</name>
<evidence type="ECO:0000313" key="2">
    <source>
        <dbReference type="EMBL" id="KKK99649.1"/>
    </source>
</evidence>
<dbReference type="EMBL" id="LAZR01045114">
    <property type="protein sequence ID" value="KKK99649.1"/>
    <property type="molecule type" value="Genomic_DNA"/>
</dbReference>
<proteinExistence type="predicted"/>
<gene>
    <name evidence="2" type="ORF">LCGC14_2630660</name>
</gene>
<feature type="transmembrane region" description="Helical" evidence="1">
    <location>
        <begin position="150"/>
        <end position="168"/>
    </location>
</feature>
<evidence type="ECO:0000256" key="1">
    <source>
        <dbReference type="SAM" id="Phobius"/>
    </source>
</evidence>
<comment type="caution">
    <text evidence="2">The sequence shown here is derived from an EMBL/GenBank/DDBJ whole genome shotgun (WGS) entry which is preliminary data.</text>
</comment>
<organism evidence="2">
    <name type="scientific">marine sediment metagenome</name>
    <dbReference type="NCBI Taxonomy" id="412755"/>
    <lineage>
        <taxon>unclassified sequences</taxon>
        <taxon>metagenomes</taxon>
        <taxon>ecological metagenomes</taxon>
    </lineage>
</organism>